<keyword evidence="10" id="KW-0862">Zinc</keyword>
<evidence type="ECO:0000256" key="9">
    <source>
        <dbReference type="ARBA" id="ARBA00022801"/>
    </source>
</evidence>
<dbReference type="PRINTS" id="PR00756">
    <property type="entry name" value="ALADIPTASE"/>
</dbReference>
<gene>
    <name evidence="14" type="ORF">CLV48_11122</name>
</gene>
<evidence type="ECO:0000256" key="2">
    <source>
        <dbReference type="ARBA" id="ARBA00001947"/>
    </source>
</evidence>
<evidence type="ECO:0000256" key="6">
    <source>
        <dbReference type="ARBA" id="ARBA00022438"/>
    </source>
</evidence>
<dbReference type="PANTHER" id="PTHR11533:SF174">
    <property type="entry name" value="PUROMYCIN-SENSITIVE AMINOPEPTIDASE-RELATED"/>
    <property type="match status" value="1"/>
</dbReference>
<comment type="cofactor">
    <cofactor evidence="2">
        <name>Zn(2+)</name>
        <dbReference type="ChEBI" id="CHEBI:29105"/>
    </cofactor>
</comment>
<dbReference type="Gene3D" id="2.60.40.1730">
    <property type="entry name" value="tricorn interacting facor f3 domain"/>
    <property type="match status" value="1"/>
</dbReference>
<accession>A0A2P8DXI0</accession>
<organism evidence="14 15">
    <name type="scientific">Cecembia rubra</name>
    <dbReference type="NCBI Taxonomy" id="1485585"/>
    <lineage>
        <taxon>Bacteria</taxon>
        <taxon>Pseudomonadati</taxon>
        <taxon>Bacteroidota</taxon>
        <taxon>Cytophagia</taxon>
        <taxon>Cytophagales</taxon>
        <taxon>Cyclobacteriaceae</taxon>
        <taxon>Cecembia</taxon>
    </lineage>
</organism>
<comment type="caution">
    <text evidence="14">The sequence shown here is derived from an EMBL/GenBank/DDBJ whole genome shotgun (WGS) entry which is preliminary data.</text>
</comment>
<dbReference type="InterPro" id="IPR050344">
    <property type="entry name" value="Peptidase_M1_aminopeptidases"/>
</dbReference>
<dbReference type="GO" id="GO:0008270">
    <property type="term" value="F:zinc ion binding"/>
    <property type="evidence" value="ECO:0007669"/>
    <property type="project" value="InterPro"/>
</dbReference>
<evidence type="ECO:0000256" key="7">
    <source>
        <dbReference type="ARBA" id="ARBA00022670"/>
    </source>
</evidence>
<dbReference type="EMBL" id="PYGF01000011">
    <property type="protein sequence ID" value="PSL01933.1"/>
    <property type="molecule type" value="Genomic_DNA"/>
</dbReference>
<dbReference type="GO" id="GO:0016020">
    <property type="term" value="C:membrane"/>
    <property type="evidence" value="ECO:0007669"/>
    <property type="project" value="TreeGrafter"/>
</dbReference>
<evidence type="ECO:0000256" key="5">
    <source>
        <dbReference type="ARBA" id="ARBA00015611"/>
    </source>
</evidence>
<keyword evidence="15" id="KW-1185">Reference proteome</keyword>
<keyword evidence="9" id="KW-0378">Hydrolase</keyword>
<dbReference type="GO" id="GO:0005737">
    <property type="term" value="C:cytoplasm"/>
    <property type="evidence" value="ECO:0007669"/>
    <property type="project" value="TreeGrafter"/>
</dbReference>
<evidence type="ECO:0000256" key="4">
    <source>
        <dbReference type="ARBA" id="ARBA00012564"/>
    </source>
</evidence>
<comment type="catalytic activity">
    <reaction evidence="1">
        <text>Release of an N-terminal amino acid, Xaa-|-Yaa- from a peptide, amide or arylamide. Xaa is preferably Ala, but may be most amino acids including Pro (slow action). When a terminal hydrophobic residue is followed by a prolyl residue, the two may be released as an intact Xaa-Pro dipeptide.</text>
        <dbReference type="EC" id="3.4.11.2"/>
    </reaction>
</comment>
<dbReference type="InterPro" id="IPR042097">
    <property type="entry name" value="Aminopeptidase_N-like_N_sf"/>
</dbReference>
<dbReference type="Pfam" id="PF01433">
    <property type="entry name" value="Peptidase_M1"/>
    <property type="match status" value="1"/>
</dbReference>
<dbReference type="Proteomes" id="UP000240708">
    <property type="component" value="Unassembled WGS sequence"/>
</dbReference>
<keyword evidence="12" id="KW-0732">Signal</keyword>
<keyword evidence="7" id="KW-0645">Protease</keyword>
<keyword evidence="6" id="KW-0031">Aminopeptidase</keyword>
<dbReference type="GO" id="GO:0005615">
    <property type="term" value="C:extracellular space"/>
    <property type="evidence" value="ECO:0007669"/>
    <property type="project" value="TreeGrafter"/>
</dbReference>
<evidence type="ECO:0000256" key="3">
    <source>
        <dbReference type="ARBA" id="ARBA00010136"/>
    </source>
</evidence>
<reference evidence="14 15" key="1">
    <citation type="submission" date="2018-03" db="EMBL/GenBank/DDBJ databases">
        <title>Genomic Encyclopedia of Archaeal and Bacterial Type Strains, Phase II (KMG-II): from individual species to whole genera.</title>
        <authorList>
            <person name="Goeker M."/>
        </authorList>
    </citation>
    <scope>NUCLEOTIDE SEQUENCE [LARGE SCALE GENOMIC DNA]</scope>
    <source>
        <strain evidence="14 15">DSM 28057</strain>
    </source>
</reference>
<proteinExistence type="inferred from homology"/>
<comment type="similarity">
    <text evidence="3">Belongs to the peptidase M1 family.</text>
</comment>
<dbReference type="Gene3D" id="1.10.390.10">
    <property type="entry name" value="Neutral Protease Domain 2"/>
    <property type="match status" value="1"/>
</dbReference>
<dbReference type="CDD" id="cd09603">
    <property type="entry name" value="M1_APN_like"/>
    <property type="match status" value="1"/>
</dbReference>
<dbReference type="GO" id="GO:0070006">
    <property type="term" value="F:metalloaminopeptidase activity"/>
    <property type="evidence" value="ECO:0007669"/>
    <property type="project" value="TreeGrafter"/>
</dbReference>
<feature type="chain" id="PRO_5015158110" description="Aminopeptidase N" evidence="12">
    <location>
        <begin position="25"/>
        <end position="533"/>
    </location>
</feature>
<evidence type="ECO:0000313" key="15">
    <source>
        <dbReference type="Proteomes" id="UP000240708"/>
    </source>
</evidence>
<keyword evidence="8" id="KW-0479">Metal-binding</keyword>
<sequence>MLSGTMKRTLILLLTFLASFQGFAQIQKNWNWGGPLDPLQQKYQVMHYQLELELFPEEQEIHGKNRITFQTEEKLDTLRLNLIEEYQVLKVIMNGEEVAFSHKGDILDIYPADCTCEEVEVYYGGKTPIAIRPPWTGGFTWELDELGNHWMGLSSQNEGAKIFMPCLDHPSSEPLKGVDLIFTATQPYFVASNGRLVSTQERNGKITYHWSTRYPINNYNINFTLGVFHEESTSFKSVDGKEIPMHVWVLQQNKSKALELLEVLKTSTATLEYYFGPYPFPDDKIAVVETPYLGMEHQTINAYGNNFQFEKIGNTTFDWLLHHELGHEWFGNKISVKDWADFWIHEGLTAYGDWLFYLKHGGEEAYLDKVASVKSNIRNLRPVVSPRNSNSDFAYHPEIYTKGAFIIHSLRYYVGDELFFPMLKAFVSDERFTYENLVETSDFTSFAQDFTDIDLQGFFDLYLKTVRLPNVKVKKKGKKGYQVSATNISFNMPVEIRTSNGYERHVISSKPILVKSEGPIEVDPRGWYLMVKK</sequence>
<feature type="signal peptide" evidence="12">
    <location>
        <begin position="1"/>
        <end position="24"/>
    </location>
</feature>
<dbReference type="PANTHER" id="PTHR11533">
    <property type="entry name" value="PROTEASE M1 ZINC METALLOPROTEASE"/>
    <property type="match status" value="1"/>
</dbReference>
<evidence type="ECO:0000256" key="1">
    <source>
        <dbReference type="ARBA" id="ARBA00000098"/>
    </source>
</evidence>
<dbReference type="GO" id="GO:0042277">
    <property type="term" value="F:peptide binding"/>
    <property type="evidence" value="ECO:0007669"/>
    <property type="project" value="TreeGrafter"/>
</dbReference>
<dbReference type="GO" id="GO:0016285">
    <property type="term" value="F:alanyl aminopeptidase activity"/>
    <property type="evidence" value="ECO:0007669"/>
    <property type="project" value="UniProtKB-EC"/>
</dbReference>
<dbReference type="SUPFAM" id="SSF63737">
    <property type="entry name" value="Leukotriene A4 hydrolase N-terminal domain"/>
    <property type="match status" value="1"/>
</dbReference>
<dbReference type="SUPFAM" id="SSF55486">
    <property type="entry name" value="Metalloproteases ('zincins'), catalytic domain"/>
    <property type="match status" value="1"/>
</dbReference>
<dbReference type="EC" id="3.4.11.2" evidence="4"/>
<dbReference type="GO" id="GO:0043171">
    <property type="term" value="P:peptide catabolic process"/>
    <property type="evidence" value="ECO:0007669"/>
    <property type="project" value="TreeGrafter"/>
</dbReference>
<dbReference type="GO" id="GO:0006508">
    <property type="term" value="P:proteolysis"/>
    <property type="evidence" value="ECO:0007669"/>
    <property type="project" value="UniProtKB-KW"/>
</dbReference>
<evidence type="ECO:0000256" key="8">
    <source>
        <dbReference type="ARBA" id="ARBA00022723"/>
    </source>
</evidence>
<keyword evidence="11" id="KW-0482">Metalloprotease</keyword>
<evidence type="ECO:0000256" key="11">
    <source>
        <dbReference type="ARBA" id="ARBA00023049"/>
    </source>
</evidence>
<evidence type="ECO:0000313" key="14">
    <source>
        <dbReference type="EMBL" id="PSL01933.1"/>
    </source>
</evidence>
<dbReference type="InterPro" id="IPR014782">
    <property type="entry name" value="Peptidase_M1_dom"/>
</dbReference>
<evidence type="ECO:0000256" key="10">
    <source>
        <dbReference type="ARBA" id="ARBA00022833"/>
    </source>
</evidence>
<dbReference type="AlphaFoldDB" id="A0A2P8DXI0"/>
<dbReference type="InterPro" id="IPR001930">
    <property type="entry name" value="Peptidase_M1"/>
</dbReference>
<evidence type="ECO:0000259" key="13">
    <source>
        <dbReference type="Pfam" id="PF01433"/>
    </source>
</evidence>
<protein>
    <recommendedName>
        <fullName evidence="5">Aminopeptidase N</fullName>
        <ecNumber evidence="4">3.4.11.2</ecNumber>
    </recommendedName>
</protein>
<feature type="domain" description="Peptidase M1 membrane alanine aminopeptidase" evidence="13">
    <location>
        <begin position="269"/>
        <end position="461"/>
    </location>
</feature>
<evidence type="ECO:0000256" key="12">
    <source>
        <dbReference type="SAM" id="SignalP"/>
    </source>
</evidence>
<dbReference type="InterPro" id="IPR027268">
    <property type="entry name" value="Peptidase_M4/M1_CTD_sf"/>
</dbReference>
<name>A0A2P8DXI0_9BACT</name>